<protein>
    <submittedName>
        <fullName evidence="8">Major facilitator superfamily domain-containing protein</fullName>
    </submittedName>
</protein>
<dbReference type="GO" id="GO:0008506">
    <property type="term" value="F:sucrose:proton symporter activity"/>
    <property type="evidence" value="ECO:0007669"/>
    <property type="project" value="TreeGrafter"/>
</dbReference>
<gene>
    <name evidence="8" type="ORF">L210DRAFT_3626537</name>
</gene>
<comment type="subcellular location">
    <subcellularLocation>
        <location evidence="1">Membrane</location>
        <topology evidence="1">Multi-pass membrane protein</topology>
    </subcellularLocation>
</comment>
<feature type="transmembrane region" description="Helical" evidence="7">
    <location>
        <begin position="27"/>
        <end position="47"/>
    </location>
</feature>
<feature type="compositionally biased region" description="Basic and acidic residues" evidence="6">
    <location>
        <begin position="489"/>
        <end position="498"/>
    </location>
</feature>
<accession>A0AAD4C9C4</accession>
<dbReference type="PANTHER" id="PTHR19432:SF91">
    <property type="entry name" value="GENERAL ALPHA-GLUCOSIDE PERMEASE"/>
    <property type="match status" value="1"/>
</dbReference>
<reference evidence="8" key="1">
    <citation type="submission" date="2019-10" db="EMBL/GenBank/DDBJ databases">
        <authorList>
            <consortium name="DOE Joint Genome Institute"/>
            <person name="Kuo A."/>
            <person name="Miyauchi S."/>
            <person name="Kiss E."/>
            <person name="Drula E."/>
            <person name="Kohler A."/>
            <person name="Sanchez-Garcia M."/>
            <person name="Andreopoulos B."/>
            <person name="Barry K.W."/>
            <person name="Bonito G."/>
            <person name="Buee M."/>
            <person name="Carver A."/>
            <person name="Chen C."/>
            <person name="Cichocki N."/>
            <person name="Clum A."/>
            <person name="Culley D."/>
            <person name="Crous P.W."/>
            <person name="Fauchery L."/>
            <person name="Girlanda M."/>
            <person name="Hayes R."/>
            <person name="Keri Z."/>
            <person name="LaButti K."/>
            <person name="Lipzen A."/>
            <person name="Lombard V."/>
            <person name="Magnuson J."/>
            <person name="Maillard F."/>
            <person name="Morin E."/>
            <person name="Murat C."/>
            <person name="Nolan M."/>
            <person name="Ohm R."/>
            <person name="Pangilinan J."/>
            <person name="Pereira M."/>
            <person name="Perotto S."/>
            <person name="Peter M."/>
            <person name="Riley R."/>
            <person name="Sitrit Y."/>
            <person name="Stielow B."/>
            <person name="Szollosi G."/>
            <person name="Zifcakova L."/>
            <person name="Stursova M."/>
            <person name="Spatafora J.W."/>
            <person name="Tedersoo L."/>
            <person name="Vaario L.-M."/>
            <person name="Yamada A."/>
            <person name="Yan M."/>
            <person name="Wang P."/>
            <person name="Xu J."/>
            <person name="Bruns T."/>
            <person name="Baldrian P."/>
            <person name="Vilgalys R."/>
            <person name="Henrissat B."/>
            <person name="Grigoriev I.V."/>
            <person name="Hibbett D."/>
            <person name="Nagy L.G."/>
            <person name="Martin F.M."/>
        </authorList>
    </citation>
    <scope>NUCLEOTIDE SEQUENCE</scope>
    <source>
        <strain evidence="8">BED1</strain>
    </source>
</reference>
<dbReference type="InterPro" id="IPR036259">
    <property type="entry name" value="MFS_trans_sf"/>
</dbReference>
<keyword evidence="4 7" id="KW-1133">Transmembrane helix</keyword>
<reference evidence="8" key="2">
    <citation type="journal article" date="2020" name="Nat. Commun.">
        <title>Large-scale genome sequencing of mycorrhizal fungi provides insights into the early evolution of symbiotic traits.</title>
        <authorList>
            <person name="Miyauchi S."/>
            <person name="Kiss E."/>
            <person name="Kuo A."/>
            <person name="Drula E."/>
            <person name="Kohler A."/>
            <person name="Sanchez-Garcia M."/>
            <person name="Morin E."/>
            <person name="Andreopoulos B."/>
            <person name="Barry K.W."/>
            <person name="Bonito G."/>
            <person name="Buee M."/>
            <person name="Carver A."/>
            <person name="Chen C."/>
            <person name="Cichocki N."/>
            <person name="Clum A."/>
            <person name="Culley D."/>
            <person name="Crous P.W."/>
            <person name="Fauchery L."/>
            <person name="Girlanda M."/>
            <person name="Hayes R.D."/>
            <person name="Keri Z."/>
            <person name="LaButti K."/>
            <person name="Lipzen A."/>
            <person name="Lombard V."/>
            <person name="Magnuson J."/>
            <person name="Maillard F."/>
            <person name="Murat C."/>
            <person name="Nolan M."/>
            <person name="Ohm R.A."/>
            <person name="Pangilinan J."/>
            <person name="Pereira M.F."/>
            <person name="Perotto S."/>
            <person name="Peter M."/>
            <person name="Pfister S."/>
            <person name="Riley R."/>
            <person name="Sitrit Y."/>
            <person name="Stielow J.B."/>
            <person name="Szollosi G."/>
            <person name="Zifcakova L."/>
            <person name="Stursova M."/>
            <person name="Spatafora J.W."/>
            <person name="Tedersoo L."/>
            <person name="Vaario L.M."/>
            <person name="Yamada A."/>
            <person name="Yan M."/>
            <person name="Wang P."/>
            <person name="Xu J."/>
            <person name="Bruns T."/>
            <person name="Baldrian P."/>
            <person name="Vilgalys R."/>
            <person name="Dunand C."/>
            <person name="Henrissat B."/>
            <person name="Grigoriev I.V."/>
            <person name="Hibbett D."/>
            <person name="Nagy L.G."/>
            <person name="Martin F.M."/>
        </authorList>
    </citation>
    <scope>NUCLEOTIDE SEQUENCE</scope>
    <source>
        <strain evidence="8">BED1</strain>
    </source>
</reference>
<feature type="region of interest" description="Disordered" evidence="6">
    <location>
        <begin position="470"/>
        <end position="498"/>
    </location>
</feature>
<feature type="transmembrane region" description="Helical" evidence="7">
    <location>
        <begin position="396"/>
        <end position="419"/>
    </location>
</feature>
<feature type="compositionally biased region" description="Polar residues" evidence="6">
    <location>
        <begin position="541"/>
        <end position="557"/>
    </location>
</feature>
<keyword evidence="3 7" id="KW-0812">Transmembrane</keyword>
<feature type="transmembrane region" description="Helical" evidence="7">
    <location>
        <begin position="271"/>
        <end position="293"/>
    </location>
</feature>
<evidence type="ECO:0000313" key="9">
    <source>
        <dbReference type="Proteomes" id="UP001194468"/>
    </source>
</evidence>
<keyword evidence="2" id="KW-0813">Transport</keyword>
<name>A0AAD4C9C4_BOLED</name>
<dbReference type="EMBL" id="WHUW01000001">
    <property type="protein sequence ID" value="KAF8452343.1"/>
    <property type="molecule type" value="Genomic_DNA"/>
</dbReference>
<feature type="transmembrane region" description="Helical" evidence="7">
    <location>
        <begin position="67"/>
        <end position="90"/>
    </location>
</feature>
<feature type="region of interest" description="Disordered" evidence="6">
    <location>
        <begin position="601"/>
        <end position="624"/>
    </location>
</feature>
<dbReference type="Gene3D" id="1.20.1250.20">
    <property type="entry name" value="MFS general substrate transporter like domains"/>
    <property type="match status" value="1"/>
</dbReference>
<keyword evidence="5 7" id="KW-0472">Membrane</keyword>
<keyword evidence="9" id="KW-1185">Reference proteome</keyword>
<evidence type="ECO:0000256" key="6">
    <source>
        <dbReference type="SAM" id="MobiDB-lite"/>
    </source>
</evidence>
<feature type="transmembrane region" description="Helical" evidence="7">
    <location>
        <begin position="102"/>
        <end position="120"/>
    </location>
</feature>
<evidence type="ECO:0000256" key="5">
    <source>
        <dbReference type="ARBA" id="ARBA00023136"/>
    </source>
</evidence>
<feature type="region of interest" description="Disordered" evidence="6">
    <location>
        <begin position="532"/>
        <end position="557"/>
    </location>
</feature>
<feature type="transmembrane region" description="Helical" evidence="7">
    <location>
        <begin position="179"/>
        <end position="196"/>
    </location>
</feature>
<dbReference type="Pfam" id="PF13347">
    <property type="entry name" value="MFS_2"/>
    <property type="match status" value="1"/>
</dbReference>
<evidence type="ECO:0000256" key="3">
    <source>
        <dbReference type="ARBA" id="ARBA00022692"/>
    </source>
</evidence>
<comment type="caution">
    <text evidence="8">The sequence shown here is derived from an EMBL/GenBank/DDBJ whole genome shotgun (WGS) entry which is preliminary data.</text>
</comment>
<organism evidence="8 9">
    <name type="scientific">Boletus edulis BED1</name>
    <dbReference type="NCBI Taxonomy" id="1328754"/>
    <lineage>
        <taxon>Eukaryota</taxon>
        <taxon>Fungi</taxon>
        <taxon>Dikarya</taxon>
        <taxon>Basidiomycota</taxon>
        <taxon>Agaricomycotina</taxon>
        <taxon>Agaricomycetes</taxon>
        <taxon>Agaricomycetidae</taxon>
        <taxon>Boletales</taxon>
        <taxon>Boletineae</taxon>
        <taxon>Boletaceae</taxon>
        <taxon>Boletoideae</taxon>
        <taxon>Boletus</taxon>
    </lineage>
</organism>
<feature type="compositionally biased region" description="Acidic residues" evidence="6">
    <location>
        <begin position="470"/>
        <end position="481"/>
    </location>
</feature>
<feature type="transmembrane region" description="Helical" evidence="7">
    <location>
        <begin position="140"/>
        <end position="158"/>
    </location>
</feature>
<feature type="transmembrane region" description="Helical" evidence="7">
    <location>
        <begin position="324"/>
        <end position="344"/>
    </location>
</feature>
<dbReference type="GO" id="GO:0005886">
    <property type="term" value="C:plasma membrane"/>
    <property type="evidence" value="ECO:0007669"/>
    <property type="project" value="TreeGrafter"/>
</dbReference>
<sequence>MTASVPLVDEAQHDHDRRWAGVARVTGPVWTQLPSLTVGLFGVQMVWSVEMSYASPYLLSLGLQKSLMAIVFLAGPLSGLIVQPLIGILADHSKSRFGRRRPFILVCAALCSMATILLGFTRQFATIFTAPDSPLNDTLTIWFAILSIYCIDFSINAVQALDRALLVDTLPTSKQPAGNAWAACMLAVGSVAGFFVGNLDLPRFFPFFGSEQLEVLSVIAALLLFSTQAWVCFHVKERVLLSSSIGPKGFRQELKELRETLVRLPSVIRQICWIQFFAWLGWFPVLFYSTLYIGDLHKESLPIPQNKDAAIALDTESTRLGTRALFYSALMSLVANITMPYFIVPQDARHASSPLEPKHKTWLERFRMHLATLWASSHLIFALCMAATFITSTVSGATWILSVTGFCWAMTQWAPFALLGEAILSHQASDDAGSIHLVDTRSARSVWSRDNDEHGADESRWLFRVDGDDDEAEEGEGEVSDSDPSALKRSLDQDQRDRETAFDVRPGINEMGQARPRVSRVDIVSPSLSFPVGSEEEQVLANATTSEPGSASKTENGNGLSAQAGAIIGIHNMFIVIPQFLVTGLSSIIFALLDPDKSVLQGHHPGNTQSQSGDGSGMAASATRGMSMVAREGEGRGIDSIAVIFRLGGISAAIAFVLSYRLARDLKRR</sequence>
<evidence type="ECO:0000256" key="2">
    <source>
        <dbReference type="ARBA" id="ARBA00022448"/>
    </source>
</evidence>
<feature type="transmembrane region" description="Helical" evidence="7">
    <location>
        <begin position="573"/>
        <end position="593"/>
    </location>
</feature>
<dbReference type="AlphaFoldDB" id="A0AAD4C9C4"/>
<evidence type="ECO:0000313" key="8">
    <source>
        <dbReference type="EMBL" id="KAF8452343.1"/>
    </source>
</evidence>
<evidence type="ECO:0000256" key="4">
    <source>
        <dbReference type="ARBA" id="ARBA00022989"/>
    </source>
</evidence>
<feature type="transmembrane region" description="Helical" evidence="7">
    <location>
        <begin position="216"/>
        <end position="235"/>
    </location>
</feature>
<evidence type="ECO:0000256" key="7">
    <source>
        <dbReference type="SAM" id="Phobius"/>
    </source>
</evidence>
<feature type="transmembrane region" description="Helical" evidence="7">
    <location>
        <begin position="370"/>
        <end position="390"/>
    </location>
</feature>
<dbReference type="PANTHER" id="PTHR19432">
    <property type="entry name" value="SUGAR TRANSPORTER"/>
    <property type="match status" value="1"/>
</dbReference>
<evidence type="ECO:0000256" key="1">
    <source>
        <dbReference type="ARBA" id="ARBA00004141"/>
    </source>
</evidence>
<dbReference type="SUPFAM" id="SSF103473">
    <property type="entry name" value="MFS general substrate transporter"/>
    <property type="match status" value="1"/>
</dbReference>
<proteinExistence type="predicted"/>
<dbReference type="Proteomes" id="UP001194468">
    <property type="component" value="Unassembled WGS sequence"/>
</dbReference>
<feature type="transmembrane region" description="Helical" evidence="7">
    <location>
        <begin position="641"/>
        <end position="663"/>
    </location>
</feature>